<evidence type="ECO:0000256" key="3">
    <source>
        <dbReference type="ARBA" id="ARBA00022538"/>
    </source>
</evidence>
<feature type="transmembrane region" description="Helical" evidence="13">
    <location>
        <begin position="169"/>
        <end position="192"/>
    </location>
</feature>
<dbReference type="Proteomes" id="UP000265427">
    <property type="component" value="Unassembled WGS sequence"/>
</dbReference>
<evidence type="ECO:0000256" key="13">
    <source>
        <dbReference type="SAM" id="Phobius"/>
    </source>
</evidence>
<dbReference type="InterPro" id="IPR041647">
    <property type="entry name" value="IRK_C"/>
</dbReference>
<dbReference type="InterPro" id="IPR014756">
    <property type="entry name" value="Ig_E-set"/>
</dbReference>
<proteinExistence type="inferred from homology"/>
<keyword evidence="7 13" id="KW-1133">Transmembrane helix</keyword>
<evidence type="ECO:0000256" key="6">
    <source>
        <dbReference type="ARBA" id="ARBA00022958"/>
    </source>
</evidence>
<dbReference type="InterPro" id="IPR040445">
    <property type="entry name" value="Kir_TM"/>
</dbReference>
<evidence type="ECO:0000256" key="4">
    <source>
        <dbReference type="ARBA" id="ARBA00022692"/>
    </source>
</evidence>
<evidence type="ECO:0000256" key="7">
    <source>
        <dbReference type="ARBA" id="ARBA00022989"/>
    </source>
</evidence>
<dbReference type="VEuPathDB" id="FungiDB:H257_03495"/>
<keyword evidence="6 11" id="KW-0630">Potassium</keyword>
<evidence type="ECO:0008006" key="18">
    <source>
        <dbReference type="Google" id="ProtNLM"/>
    </source>
</evidence>
<gene>
    <name evidence="16" type="ORF">DYB36_003941</name>
</gene>
<keyword evidence="8 11" id="KW-0406">Ion transport</keyword>
<keyword evidence="10 11" id="KW-0407">Ion channel</keyword>
<evidence type="ECO:0000256" key="10">
    <source>
        <dbReference type="ARBA" id="ARBA00023303"/>
    </source>
</evidence>
<keyword evidence="9 13" id="KW-0472">Membrane</keyword>
<dbReference type="GO" id="GO:0034702">
    <property type="term" value="C:monoatomic ion channel complex"/>
    <property type="evidence" value="ECO:0007669"/>
    <property type="project" value="UniProtKB-KW"/>
</dbReference>
<dbReference type="GO" id="GO:1990573">
    <property type="term" value="P:potassium ion import across plasma membrane"/>
    <property type="evidence" value="ECO:0007669"/>
    <property type="project" value="TreeGrafter"/>
</dbReference>
<evidence type="ECO:0000256" key="5">
    <source>
        <dbReference type="ARBA" id="ARBA00022882"/>
    </source>
</evidence>
<keyword evidence="2 11" id="KW-0813">Transport</keyword>
<dbReference type="GO" id="GO:0005242">
    <property type="term" value="F:inward rectifier potassium channel activity"/>
    <property type="evidence" value="ECO:0007669"/>
    <property type="project" value="InterPro"/>
</dbReference>
<keyword evidence="5 11" id="KW-0851">Voltage-gated channel</keyword>
<dbReference type="PANTHER" id="PTHR11767:SF103">
    <property type="entry name" value="POTASSIUM CHANNEL INWARDLY RECTIFYING TRANSMEMBRANE DOMAIN-CONTAINING PROTEIN"/>
    <property type="match status" value="1"/>
</dbReference>
<evidence type="ECO:0000313" key="17">
    <source>
        <dbReference type="Proteomes" id="UP000265427"/>
    </source>
</evidence>
<comment type="caution">
    <text evidence="16">The sequence shown here is derived from an EMBL/GenBank/DDBJ whole genome shotgun (WGS) entry which is preliminary data.</text>
</comment>
<dbReference type="Pfam" id="PF17655">
    <property type="entry name" value="IRK_C"/>
    <property type="match status" value="2"/>
</dbReference>
<reference evidence="16 17" key="1">
    <citation type="submission" date="2018-08" db="EMBL/GenBank/DDBJ databases">
        <title>Aphanomyces genome sequencing and annotation.</title>
        <authorList>
            <person name="Minardi D."/>
            <person name="Oidtmann B."/>
            <person name="Van Der Giezen M."/>
            <person name="Studholme D.J."/>
        </authorList>
    </citation>
    <scope>NUCLEOTIDE SEQUENCE [LARGE SCALE GENOMIC DNA]</scope>
    <source>
        <strain evidence="16 17">Kv</strain>
    </source>
</reference>
<comment type="subcellular location">
    <subcellularLocation>
        <location evidence="1 11">Membrane</location>
        <topology evidence="1 11">Multi-pass membrane protein</topology>
    </subcellularLocation>
</comment>
<feature type="transmembrane region" description="Helical" evidence="13">
    <location>
        <begin position="137"/>
        <end position="157"/>
    </location>
</feature>
<dbReference type="Pfam" id="PF01007">
    <property type="entry name" value="IRK"/>
    <property type="match status" value="1"/>
</dbReference>
<dbReference type="AlphaFoldDB" id="A0A397A7P8"/>
<name>A0A397A7P8_APHAT</name>
<feature type="region of interest" description="Disordered" evidence="12">
    <location>
        <begin position="1"/>
        <end position="36"/>
    </location>
</feature>
<dbReference type="EMBL" id="QUSZ01007530">
    <property type="protein sequence ID" value="RHY02325.1"/>
    <property type="molecule type" value="Genomic_DNA"/>
</dbReference>
<evidence type="ECO:0000256" key="1">
    <source>
        <dbReference type="ARBA" id="ARBA00004141"/>
    </source>
</evidence>
<evidence type="ECO:0000259" key="15">
    <source>
        <dbReference type="Pfam" id="PF17655"/>
    </source>
</evidence>
<dbReference type="InterPro" id="IPR013518">
    <property type="entry name" value="K_chnl_inward-rec_Kir_cyto"/>
</dbReference>
<accession>A0A397A7P8</accession>
<organism evidence="16 17">
    <name type="scientific">Aphanomyces astaci</name>
    <name type="common">Crayfish plague agent</name>
    <dbReference type="NCBI Taxonomy" id="112090"/>
    <lineage>
        <taxon>Eukaryota</taxon>
        <taxon>Sar</taxon>
        <taxon>Stramenopiles</taxon>
        <taxon>Oomycota</taxon>
        <taxon>Saprolegniomycetes</taxon>
        <taxon>Saprolegniales</taxon>
        <taxon>Verrucalvaceae</taxon>
        <taxon>Aphanomyces</taxon>
    </lineage>
</organism>
<evidence type="ECO:0000256" key="9">
    <source>
        <dbReference type="ARBA" id="ARBA00023136"/>
    </source>
</evidence>
<feature type="compositionally biased region" description="Basic and acidic residues" evidence="12">
    <location>
        <begin position="14"/>
        <end position="27"/>
    </location>
</feature>
<evidence type="ECO:0000256" key="12">
    <source>
        <dbReference type="SAM" id="MobiDB-lite"/>
    </source>
</evidence>
<evidence type="ECO:0000256" key="2">
    <source>
        <dbReference type="ARBA" id="ARBA00022448"/>
    </source>
</evidence>
<dbReference type="GO" id="GO:0034765">
    <property type="term" value="P:regulation of monoatomic ion transmembrane transport"/>
    <property type="evidence" value="ECO:0007669"/>
    <property type="project" value="TreeGrafter"/>
</dbReference>
<evidence type="ECO:0000313" key="16">
    <source>
        <dbReference type="EMBL" id="RHY02325.1"/>
    </source>
</evidence>
<feature type="domain" description="Inward rectifier potassium channel C-terminal" evidence="15">
    <location>
        <begin position="365"/>
        <end position="431"/>
    </location>
</feature>
<feature type="domain" description="Inward rectifier potassium channel C-terminal" evidence="15">
    <location>
        <begin position="206"/>
        <end position="295"/>
    </location>
</feature>
<keyword evidence="3 11" id="KW-0633">Potassium transport</keyword>
<evidence type="ECO:0000259" key="14">
    <source>
        <dbReference type="Pfam" id="PF01007"/>
    </source>
</evidence>
<dbReference type="Gene3D" id="1.10.287.70">
    <property type="match status" value="1"/>
</dbReference>
<dbReference type="InterPro" id="IPR016449">
    <property type="entry name" value="K_chnl_inward-rec_Kir"/>
</dbReference>
<dbReference type="Gene3D" id="2.60.40.1400">
    <property type="entry name" value="G protein-activated inward rectifier potassium channel 1"/>
    <property type="match status" value="1"/>
</dbReference>
<evidence type="ECO:0000256" key="8">
    <source>
        <dbReference type="ARBA" id="ARBA00023065"/>
    </source>
</evidence>
<sequence length="442" mass="49228">MRRPAADLSDDEGGYDKKTSTGTERCKGWKPADSQYMPPDYVQGGDEKHGNAAAHPSKCRMIDRSAGSNHSLGTWNIRRLRASDAYKRYLSAPFHTLVNMSVYKVVIGLSLVYLTVIAVFGLFYLSIDSSCNLAIATFPQGFIFSVSVLFTIGFGVGGNDVFFNSCGSAITLITAQTIVGVFLDAMAFGIFYQRFARGQSRANTIRVSAFACVQKIRGHLYFTFQTCEMRKHQLSEAHVRCYAVLHKSVHFPHQVHHMQAYPMRLQQPDDDLNGWLILALPTICVHRLDAWSPLAPPPLDPEPTHNPATQALFPEPPQRAVDIESGTRENKYRVDKPALFNSATTNVLTPVTKADIDRLLRFWSDTEMEVVVVVEGVDAATSSTTQMRHSFKAHDVVFNEQFVNCVFIDNETGGAIIDFKHFDRTTPLDFAAIPITTPREAV</sequence>
<feature type="transmembrane region" description="Helical" evidence="13">
    <location>
        <begin position="102"/>
        <end position="125"/>
    </location>
</feature>
<keyword evidence="4 11" id="KW-0812">Transmembrane</keyword>
<comment type="similarity">
    <text evidence="11">Belongs to the inward rectifier-type potassium channel (TC 1.A.2.1) family.</text>
</comment>
<feature type="domain" description="Potassium channel inwardly rectifying transmembrane" evidence="14">
    <location>
        <begin position="73"/>
        <end position="197"/>
    </location>
</feature>
<dbReference type="GO" id="GO:0005886">
    <property type="term" value="C:plasma membrane"/>
    <property type="evidence" value="ECO:0007669"/>
    <property type="project" value="TreeGrafter"/>
</dbReference>
<dbReference type="PANTHER" id="PTHR11767">
    <property type="entry name" value="INWARD RECTIFIER POTASSIUM CHANNEL"/>
    <property type="match status" value="1"/>
</dbReference>
<dbReference type="SUPFAM" id="SSF81296">
    <property type="entry name" value="E set domains"/>
    <property type="match status" value="1"/>
</dbReference>
<evidence type="ECO:0000256" key="11">
    <source>
        <dbReference type="RuleBase" id="RU003822"/>
    </source>
</evidence>
<dbReference type="SUPFAM" id="SSF81324">
    <property type="entry name" value="Voltage-gated potassium channels"/>
    <property type="match status" value="1"/>
</dbReference>
<protein>
    <recommendedName>
        <fullName evidence="18">Inward rectifier potassium channel C-terminal domain-containing protein</fullName>
    </recommendedName>
</protein>